<dbReference type="Proteomes" id="UP001189429">
    <property type="component" value="Unassembled WGS sequence"/>
</dbReference>
<evidence type="ECO:0000256" key="5">
    <source>
        <dbReference type="SAM" id="MobiDB-lite"/>
    </source>
</evidence>
<evidence type="ECO:0000256" key="4">
    <source>
        <dbReference type="ARBA" id="ARBA00022833"/>
    </source>
</evidence>
<sequence>MSQLVGGDYDEQEEAMAPDELMQAPAGLAELDVSLAGAESVAMKQLARKRKAVGGEAAAAGEGAEEDVEAGDAAEAEDGEADERDADPELWFLCDGCQRAIPGGKRYFECSVCEDYTLCMKCFRVRRHPHKFVRKKIPEHCVPPEELKGQEPNREETKDALDEYFQLDYEDIIGGDLPTRFKYRAVEKKDYGLKGHEILTKPDEELNRIIPLKKLRTYRDEGPPEQWQKTQKFQRRERPDAKEQRCYPE</sequence>
<evidence type="ECO:0000256" key="1">
    <source>
        <dbReference type="ARBA" id="ARBA00007473"/>
    </source>
</evidence>
<dbReference type="InterPro" id="IPR043145">
    <property type="entry name" value="Znf_ZZ_sf"/>
</dbReference>
<protein>
    <recommendedName>
        <fullName evidence="6">ZZ-type domain-containing protein</fullName>
    </recommendedName>
</protein>
<dbReference type="PANTHER" id="PTHR14490:SF5">
    <property type="entry name" value="PROTEIN KRI1 HOMOLOG"/>
    <property type="match status" value="1"/>
</dbReference>
<dbReference type="SUPFAM" id="SSF57850">
    <property type="entry name" value="RING/U-box"/>
    <property type="match status" value="1"/>
</dbReference>
<dbReference type="Pfam" id="PF00569">
    <property type="entry name" value="ZZ"/>
    <property type="match status" value="1"/>
</dbReference>
<keyword evidence="3" id="KW-0863">Zinc-finger</keyword>
<evidence type="ECO:0000259" key="6">
    <source>
        <dbReference type="SMART" id="SM00291"/>
    </source>
</evidence>
<comment type="similarity">
    <text evidence="1">Belongs to the KRI1 family.</text>
</comment>
<dbReference type="InterPro" id="IPR000433">
    <property type="entry name" value="Znf_ZZ"/>
</dbReference>
<comment type="caution">
    <text evidence="7">The sequence shown here is derived from an EMBL/GenBank/DDBJ whole genome shotgun (WGS) entry which is preliminary data.</text>
</comment>
<gene>
    <name evidence="7" type="ORF">PCOR1329_LOCUS81958</name>
</gene>
<organism evidence="7 8">
    <name type="scientific">Prorocentrum cordatum</name>
    <dbReference type="NCBI Taxonomy" id="2364126"/>
    <lineage>
        <taxon>Eukaryota</taxon>
        <taxon>Sar</taxon>
        <taxon>Alveolata</taxon>
        <taxon>Dinophyceae</taxon>
        <taxon>Prorocentrales</taxon>
        <taxon>Prorocentraceae</taxon>
        <taxon>Prorocentrum</taxon>
    </lineage>
</organism>
<dbReference type="InterPro" id="IPR024626">
    <property type="entry name" value="Kri1-like_C"/>
</dbReference>
<feature type="compositionally biased region" description="Acidic residues" evidence="5">
    <location>
        <begin position="63"/>
        <end position="83"/>
    </location>
</feature>
<keyword evidence="4" id="KW-0862">Zinc</keyword>
<dbReference type="Pfam" id="PF12936">
    <property type="entry name" value="Kri1_C"/>
    <property type="match status" value="1"/>
</dbReference>
<keyword evidence="2" id="KW-0479">Metal-binding</keyword>
<dbReference type="EMBL" id="CAUYUJ010021738">
    <property type="protein sequence ID" value="CAK0906716.1"/>
    <property type="molecule type" value="Genomic_DNA"/>
</dbReference>
<dbReference type="CDD" id="cd02249">
    <property type="entry name" value="ZZ"/>
    <property type="match status" value="1"/>
</dbReference>
<evidence type="ECO:0000313" key="8">
    <source>
        <dbReference type="Proteomes" id="UP001189429"/>
    </source>
</evidence>
<proteinExistence type="inferred from homology"/>
<accession>A0ABN9Y6L9</accession>
<feature type="region of interest" description="Disordered" evidence="5">
    <location>
        <begin position="52"/>
        <end position="83"/>
    </location>
</feature>
<evidence type="ECO:0000256" key="2">
    <source>
        <dbReference type="ARBA" id="ARBA00022723"/>
    </source>
</evidence>
<dbReference type="SMART" id="SM00291">
    <property type="entry name" value="ZnF_ZZ"/>
    <property type="match status" value="1"/>
</dbReference>
<evidence type="ECO:0000313" key="7">
    <source>
        <dbReference type="EMBL" id="CAK0906716.1"/>
    </source>
</evidence>
<dbReference type="Gene3D" id="3.30.60.90">
    <property type="match status" value="1"/>
</dbReference>
<feature type="domain" description="ZZ-type" evidence="6">
    <location>
        <begin position="88"/>
        <end position="132"/>
    </location>
</feature>
<reference evidence="7" key="1">
    <citation type="submission" date="2023-10" db="EMBL/GenBank/DDBJ databases">
        <authorList>
            <person name="Chen Y."/>
            <person name="Shah S."/>
            <person name="Dougan E. K."/>
            <person name="Thang M."/>
            <person name="Chan C."/>
        </authorList>
    </citation>
    <scope>NUCLEOTIDE SEQUENCE [LARGE SCALE GENOMIC DNA]</scope>
</reference>
<feature type="compositionally biased region" description="Basic and acidic residues" evidence="5">
    <location>
        <begin position="234"/>
        <end position="249"/>
    </location>
</feature>
<dbReference type="InterPro" id="IPR018034">
    <property type="entry name" value="Kri1"/>
</dbReference>
<keyword evidence="8" id="KW-1185">Reference proteome</keyword>
<evidence type="ECO:0000256" key="3">
    <source>
        <dbReference type="ARBA" id="ARBA00022771"/>
    </source>
</evidence>
<name>A0ABN9Y6L9_9DINO</name>
<feature type="region of interest" description="Disordered" evidence="5">
    <location>
        <begin position="220"/>
        <end position="249"/>
    </location>
</feature>
<dbReference type="PANTHER" id="PTHR14490">
    <property type="entry name" value="ZINC FINGER, ZZ TYPE"/>
    <property type="match status" value="1"/>
</dbReference>